<proteinExistence type="predicted"/>
<evidence type="ECO:0000256" key="1">
    <source>
        <dbReference type="SAM" id="MobiDB-lite"/>
    </source>
</evidence>
<dbReference type="RefSeq" id="YP_009119157.1">
    <property type="nucleotide sequence ID" value="NC_026440.1"/>
</dbReference>
<reference evidence="2 3" key="1">
    <citation type="journal article" date="2015" name="Parasitol. Res.">
        <title>Viruses in close associations with free-living amoebae.</title>
        <authorList>
            <person name="Scheid P."/>
        </authorList>
    </citation>
    <scope>NUCLEOTIDE SEQUENCE [LARGE SCALE GENOMIC DNA]</scope>
    <source>
        <strain evidence="2">KlaHel</strain>
    </source>
</reference>
<dbReference type="GeneID" id="23461839"/>
<feature type="compositionally biased region" description="Basic and acidic residues" evidence="1">
    <location>
        <begin position="48"/>
        <end position="65"/>
    </location>
</feature>
<dbReference type="Proteomes" id="UP000202511">
    <property type="component" value="Segment"/>
</dbReference>
<dbReference type="KEGG" id="vg:23461839"/>
<sequence>MPLIFVPRHRVVASPSPHLENKSTTVDFAASTNGTGGVGAKTVGNGTAREHWLRPPKHATTDRPPTEAAAYTWPRSTKAPDQRNRHEHQHRGQPARPSGRRDRQPGERRVLAVHRSLTYTKDGSTASGWWAIEDGHMQGTLRALDGSRFHGTVDARTGFDGTLDMNGAGCSWLFCSHAAFACCDVCHEGGWCVGPPGGAYAQVASMQGRWDRFGTGAGVITLVDGTSIHAAWRDWFSLVDPLSP</sequence>
<evidence type="ECO:0000313" key="2">
    <source>
        <dbReference type="EMBL" id="AJF96922.1"/>
    </source>
</evidence>
<dbReference type="EMBL" id="KP136319">
    <property type="protein sequence ID" value="AJF96922.1"/>
    <property type="molecule type" value="Genomic_DNA"/>
</dbReference>
<accession>A0A0B5JBI2</accession>
<protein>
    <submittedName>
        <fullName evidence="2">Uncharacterized protein</fullName>
    </submittedName>
</protein>
<evidence type="ECO:0000313" key="3">
    <source>
        <dbReference type="Proteomes" id="UP000202511"/>
    </source>
</evidence>
<feature type="region of interest" description="Disordered" evidence="1">
    <location>
        <begin position="30"/>
        <end position="107"/>
    </location>
</feature>
<organism evidence="2 3">
    <name type="scientific">Pandoravirus inopinatum</name>
    <dbReference type="NCBI Taxonomy" id="1605721"/>
    <lineage>
        <taxon>Viruses</taxon>
        <taxon>Pandoravirus</taxon>
    </lineage>
</organism>
<name>A0A0B5JBI2_9VIRU</name>